<evidence type="ECO:0000256" key="3">
    <source>
        <dbReference type="ARBA" id="ARBA00012438"/>
    </source>
</evidence>
<dbReference type="SUPFAM" id="SSF55874">
    <property type="entry name" value="ATPase domain of HSP90 chaperone/DNA topoisomerase II/histidine kinase"/>
    <property type="match status" value="1"/>
</dbReference>
<keyword evidence="4" id="KW-0597">Phosphoprotein</keyword>
<evidence type="ECO:0000256" key="7">
    <source>
        <dbReference type="ARBA" id="ARBA00022777"/>
    </source>
</evidence>
<dbReference type="KEGG" id="tdu:QJT80_04930"/>
<dbReference type="Proteomes" id="UP001300672">
    <property type="component" value="Chromosome"/>
</dbReference>
<evidence type="ECO:0000256" key="5">
    <source>
        <dbReference type="ARBA" id="ARBA00022679"/>
    </source>
</evidence>
<dbReference type="PRINTS" id="PR00344">
    <property type="entry name" value="BCTRLSENSOR"/>
</dbReference>
<name>A0AA95HAU1_9GAMM</name>
<organism evidence="14">
    <name type="scientific">Candidatus Thiocaldithrix dubininis</name>
    <dbReference type="NCBI Taxonomy" id="3080823"/>
    <lineage>
        <taxon>Bacteria</taxon>
        <taxon>Pseudomonadati</taxon>
        <taxon>Pseudomonadota</taxon>
        <taxon>Gammaproteobacteria</taxon>
        <taxon>Thiotrichales</taxon>
        <taxon>Thiotrichaceae</taxon>
        <taxon>Candidatus Thiocaldithrix</taxon>
    </lineage>
</organism>
<reference evidence="14" key="2">
    <citation type="submission" date="2023-04" db="EMBL/GenBank/DDBJ databases">
        <authorList>
            <person name="Beletskiy A.V."/>
            <person name="Mardanov A.V."/>
            <person name="Ravin N.V."/>
        </authorList>
    </citation>
    <scope>NUCLEOTIDE SEQUENCE</scope>
    <source>
        <strain evidence="14">GKL-01</strain>
    </source>
</reference>
<dbReference type="InterPro" id="IPR003594">
    <property type="entry name" value="HATPase_dom"/>
</dbReference>
<dbReference type="EMBL" id="CP124755">
    <property type="protein sequence ID" value="WGZ91824.1"/>
    <property type="molecule type" value="Genomic_DNA"/>
</dbReference>
<dbReference type="PROSITE" id="PS50885">
    <property type="entry name" value="HAMP"/>
    <property type="match status" value="1"/>
</dbReference>
<dbReference type="GO" id="GO:0005886">
    <property type="term" value="C:plasma membrane"/>
    <property type="evidence" value="ECO:0007669"/>
    <property type="project" value="TreeGrafter"/>
</dbReference>
<reference evidence="14" key="1">
    <citation type="journal article" date="2023" name="Int. J. Mol. Sci.">
        <title>Metagenomics Revealed a New Genus 'Candidatus Thiocaldithrix dubininis' gen. nov., sp. nov. and a New Species 'Candidatus Thiothrix putei' sp. nov. in the Family Thiotrichaceae, Some Members of Which Have Traits of Both Na+- and H+-Motive Energetics.</title>
        <authorList>
            <person name="Ravin N.V."/>
            <person name="Muntyan M.S."/>
            <person name="Smolyakov D.D."/>
            <person name="Rudenko T.S."/>
            <person name="Beletsky A.V."/>
            <person name="Mardanov A.V."/>
            <person name="Grabovich M.Y."/>
        </authorList>
    </citation>
    <scope>NUCLEOTIDE SEQUENCE</scope>
    <source>
        <strain evidence="14">GKL-01</strain>
    </source>
</reference>
<evidence type="ECO:0000256" key="6">
    <source>
        <dbReference type="ARBA" id="ARBA00022692"/>
    </source>
</evidence>
<dbReference type="InterPro" id="IPR036890">
    <property type="entry name" value="HATPase_C_sf"/>
</dbReference>
<dbReference type="PROSITE" id="PS50109">
    <property type="entry name" value="HIS_KIN"/>
    <property type="match status" value="1"/>
</dbReference>
<dbReference type="Pfam" id="PF02518">
    <property type="entry name" value="HATPase_c"/>
    <property type="match status" value="1"/>
</dbReference>
<evidence type="ECO:0000259" key="12">
    <source>
        <dbReference type="PROSITE" id="PS50109"/>
    </source>
</evidence>
<dbReference type="InterPro" id="IPR050428">
    <property type="entry name" value="TCS_sensor_his_kinase"/>
</dbReference>
<comment type="catalytic activity">
    <reaction evidence="1">
        <text>ATP + protein L-histidine = ADP + protein N-phospho-L-histidine.</text>
        <dbReference type="EC" id="2.7.13.3"/>
    </reaction>
</comment>
<dbReference type="PANTHER" id="PTHR45436:SF5">
    <property type="entry name" value="SENSOR HISTIDINE KINASE TRCS"/>
    <property type="match status" value="1"/>
</dbReference>
<evidence type="ECO:0000256" key="10">
    <source>
        <dbReference type="ARBA" id="ARBA00023136"/>
    </source>
</evidence>
<keyword evidence="5 14" id="KW-0808">Transferase</keyword>
<dbReference type="PANTHER" id="PTHR45436">
    <property type="entry name" value="SENSOR HISTIDINE KINASE YKOH"/>
    <property type="match status" value="1"/>
</dbReference>
<dbReference type="EC" id="2.7.13.3" evidence="3"/>
<dbReference type="Gene3D" id="3.30.565.10">
    <property type="entry name" value="Histidine kinase-like ATPase, C-terminal domain"/>
    <property type="match status" value="1"/>
</dbReference>
<keyword evidence="6 11" id="KW-0812">Transmembrane</keyword>
<dbReference type="InterPro" id="IPR004358">
    <property type="entry name" value="Sig_transdc_His_kin-like_C"/>
</dbReference>
<dbReference type="InterPro" id="IPR005467">
    <property type="entry name" value="His_kinase_dom"/>
</dbReference>
<dbReference type="GO" id="GO:0000155">
    <property type="term" value="F:phosphorelay sensor kinase activity"/>
    <property type="evidence" value="ECO:0007669"/>
    <property type="project" value="InterPro"/>
</dbReference>
<protein>
    <recommendedName>
        <fullName evidence="3">histidine kinase</fullName>
        <ecNumber evidence="3">2.7.13.3</ecNumber>
    </recommendedName>
</protein>
<evidence type="ECO:0000256" key="11">
    <source>
        <dbReference type="SAM" id="Phobius"/>
    </source>
</evidence>
<dbReference type="SMART" id="SM00387">
    <property type="entry name" value="HATPase_c"/>
    <property type="match status" value="1"/>
</dbReference>
<comment type="subcellular location">
    <subcellularLocation>
        <location evidence="2">Membrane</location>
    </subcellularLocation>
</comment>
<feature type="transmembrane region" description="Helical" evidence="11">
    <location>
        <begin position="12"/>
        <end position="30"/>
    </location>
</feature>
<evidence type="ECO:0000313" key="14">
    <source>
        <dbReference type="EMBL" id="WGZ91824.1"/>
    </source>
</evidence>
<keyword evidence="10 11" id="KW-0472">Membrane</keyword>
<evidence type="ECO:0000256" key="9">
    <source>
        <dbReference type="ARBA" id="ARBA00023012"/>
    </source>
</evidence>
<keyword evidence="7 14" id="KW-0418">Kinase</keyword>
<gene>
    <name evidence="14" type="ORF">QJT80_04930</name>
</gene>
<keyword evidence="9" id="KW-0902">Two-component regulatory system</keyword>
<feature type="domain" description="Histidine kinase" evidence="12">
    <location>
        <begin position="142"/>
        <end position="342"/>
    </location>
</feature>
<evidence type="ECO:0000256" key="4">
    <source>
        <dbReference type="ARBA" id="ARBA00022553"/>
    </source>
</evidence>
<dbReference type="SUPFAM" id="SSF47384">
    <property type="entry name" value="Homodimeric domain of signal transducing histidine kinase"/>
    <property type="match status" value="1"/>
</dbReference>
<evidence type="ECO:0000256" key="8">
    <source>
        <dbReference type="ARBA" id="ARBA00022989"/>
    </source>
</evidence>
<proteinExistence type="predicted"/>
<evidence type="ECO:0000256" key="1">
    <source>
        <dbReference type="ARBA" id="ARBA00000085"/>
    </source>
</evidence>
<accession>A0AA95HAU1</accession>
<feature type="domain" description="HAMP" evidence="13">
    <location>
        <begin position="83"/>
        <end position="134"/>
    </location>
</feature>
<dbReference type="InterPro" id="IPR036097">
    <property type="entry name" value="HisK_dim/P_sf"/>
</dbReference>
<dbReference type="Gene3D" id="1.10.287.130">
    <property type="match status" value="1"/>
</dbReference>
<sequence>MQSLERQLQINLAITLCLVMLAIWLIGLSLQPSLELRLQHLQAYQWLEPNALPLPKRRFQWLFPMLALVGIGLTLGIQSLVIRRTFKRLDRIQAELQALNQGKIQQLNSHVPREFAPLIADFNQLLLHMQERLERSRHSLGNLAHALKTPLNLLTQYLDQMPYCSQILPAKQQLERIRTLMERELKRARLAGLGNSVQRFNPQLELPVLSHVLQQVYATKTLAIQYEFSANLPCFGDREDMLELLGNLLDNACKWARQQVQCSLTAAHNQIYMSISDDGSAPSPSALQTLTERGTRLDENIEGYGLGLAICKDIIKLYNGSLQFGASPTLGGLEIKVQLPLS</sequence>
<dbReference type="InterPro" id="IPR003660">
    <property type="entry name" value="HAMP_dom"/>
</dbReference>
<dbReference type="AlphaFoldDB" id="A0AA95HAU1"/>
<evidence type="ECO:0000256" key="2">
    <source>
        <dbReference type="ARBA" id="ARBA00004370"/>
    </source>
</evidence>
<keyword evidence="8 11" id="KW-1133">Transmembrane helix</keyword>
<evidence type="ECO:0000259" key="13">
    <source>
        <dbReference type="PROSITE" id="PS50885"/>
    </source>
</evidence>
<feature type="transmembrane region" description="Helical" evidence="11">
    <location>
        <begin position="61"/>
        <end position="82"/>
    </location>
</feature>